<dbReference type="EMBL" id="BARV01021339">
    <property type="protein sequence ID" value="GAI22502.1"/>
    <property type="molecule type" value="Genomic_DNA"/>
</dbReference>
<name>X1LT27_9ZZZZ</name>
<dbReference type="SUPFAM" id="SSF55957">
    <property type="entry name" value="Phosphoglucomutase, C-terminal domain"/>
    <property type="match status" value="1"/>
</dbReference>
<protein>
    <recommendedName>
        <fullName evidence="6">Alpha-D-phosphohexomutase C-terminal domain-containing protein</fullName>
    </recommendedName>
</protein>
<feature type="non-terminal residue" evidence="7">
    <location>
        <position position="1"/>
    </location>
</feature>
<dbReference type="InterPro" id="IPR005843">
    <property type="entry name" value="A-D-PHexomutase_C"/>
</dbReference>
<evidence type="ECO:0000256" key="5">
    <source>
        <dbReference type="ARBA" id="ARBA00023235"/>
    </source>
</evidence>
<keyword evidence="2" id="KW-0597">Phosphoprotein</keyword>
<evidence type="ECO:0000256" key="2">
    <source>
        <dbReference type="ARBA" id="ARBA00022553"/>
    </source>
</evidence>
<accession>X1LT27</accession>
<sequence>DDATFAALKLLEYLSYQNRPLSEIMLDTPQYITSPAWHTDCADEIKYDIVDKLTEELKREYGENRVIDINGARVKFDNGWGLVRASSNLPVLVLVFESKTKKGLKEIQDLFRKKLAKYPEIGKEWKSG</sequence>
<evidence type="ECO:0000313" key="7">
    <source>
        <dbReference type="EMBL" id="GAI22502.1"/>
    </source>
</evidence>
<dbReference type="GO" id="GO:0046872">
    <property type="term" value="F:metal ion binding"/>
    <property type="evidence" value="ECO:0007669"/>
    <property type="project" value="UniProtKB-KW"/>
</dbReference>
<proteinExistence type="predicted"/>
<dbReference type="AlphaFoldDB" id="X1LT27"/>
<evidence type="ECO:0000256" key="4">
    <source>
        <dbReference type="ARBA" id="ARBA00022842"/>
    </source>
</evidence>
<comment type="caution">
    <text evidence="7">The sequence shown here is derived from an EMBL/GenBank/DDBJ whole genome shotgun (WGS) entry which is preliminary data.</text>
</comment>
<evidence type="ECO:0000256" key="1">
    <source>
        <dbReference type="ARBA" id="ARBA00001946"/>
    </source>
</evidence>
<dbReference type="GO" id="GO:0016868">
    <property type="term" value="F:intramolecular phosphotransferase activity"/>
    <property type="evidence" value="ECO:0007669"/>
    <property type="project" value="InterPro"/>
</dbReference>
<dbReference type="PANTHER" id="PTHR43771:SF2">
    <property type="entry name" value="PHOSPHOMANNOMUTASE_PHOSPHOGLUCOMUTASE"/>
    <property type="match status" value="1"/>
</dbReference>
<comment type="cofactor">
    <cofactor evidence="1">
        <name>Mg(2+)</name>
        <dbReference type="ChEBI" id="CHEBI:18420"/>
    </cofactor>
</comment>
<dbReference type="PANTHER" id="PTHR43771">
    <property type="entry name" value="PHOSPHOMANNOMUTASE"/>
    <property type="match status" value="1"/>
</dbReference>
<dbReference type="Pfam" id="PF00408">
    <property type="entry name" value="PGM_PMM_IV"/>
    <property type="match status" value="1"/>
</dbReference>
<feature type="domain" description="Alpha-D-phosphohexomutase C-terminal" evidence="6">
    <location>
        <begin position="54"/>
        <end position="113"/>
    </location>
</feature>
<organism evidence="7">
    <name type="scientific">marine sediment metagenome</name>
    <dbReference type="NCBI Taxonomy" id="412755"/>
    <lineage>
        <taxon>unclassified sequences</taxon>
        <taxon>metagenomes</taxon>
        <taxon>ecological metagenomes</taxon>
    </lineage>
</organism>
<evidence type="ECO:0000256" key="3">
    <source>
        <dbReference type="ARBA" id="ARBA00022723"/>
    </source>
</evidence>
<dbReference type="InterPro" id="IPR036900">
    <property type="entry name" value="A-D-PHexomutase_C_sf"/>
</dbReference>
<dbReference type="Gene3D" id="3.30.310.50">
    <property type="entry name" value="Alpha-D-phosphohexomutase, C-terminal domain"/>
    <property type="match status" value="1"/>
</dbReference>
<keyword evidence="4" id="KW-0460">Magnesium</keyword>
<gene>
    <name evidence="7" type="ORF">S06H3_35379</name>
</gene>
<keyword evidence="5" id="KW-0413">Isomerase</keyword>
<reference evidence="7" key="1">
    <citation type="journal article" date="2014" name="Front. Microbiol.">
        <title>High frequency of phylogenetically diverse reductive dehalogenase-homologous genes in deep subseafloor sedimentary metagenomes.</title>
        <authorList>
            <person name="Kawai M."/>
            <person name="Futagami T."/>
            <person name="Toyoda A."/>
            <person name="Takaki Y."/>
            <person name="Nishi S."/>
            <person name="Hori S."/>
            <person name="Arai W."/>
            <person name="Tsubouchi T."/>
            <person name="Morono Y."/>
            <person name="Uchiyama I."/>
            <person name="Ito T."/>
            <person name="Fujiyama A."/>
            <person name="Inagaki F."/>
            <person name="Takami H."/>
        </authorList>
    </citation>
    <scope>NUCLEOTIDE SEQUENCE</scope>
    <source>
        <strain evidence="7">Expedition CK06-06</strain>
    </source>
</reference>
<keyword evidence="3" id="KW-0479">Metal-binding</keyword>
<evidence type="ECO:0000259" key="6">
    <source>
        <dbReference type="Pfam" id="PF00408"/>
    </source>
</evidence>